<reference evidence="3" key="1">
    <citation type="submission" date="2019-12" db="UniProtKB">
        <authorList>
            <consortium name="WormBaseParasite"/>
        </authorList>
    </citation>
    <scope>IDENTIFICATION</scope>
</reference>
<keyword evidence="2" id="KW-1185">Reference proteome</keyword>
<dbReference type="WBParaSite" id="TMUE_0000002039.1">
    <property type="protein sequence ID" value="TMUE_0000002039.1"/>
    <property type="gene ID" value="WBGene00297901"/>
</dbReference>
<protein>
    <submittedName>
        <fullName evidence="3">DDE-1 domain-containing protein</fullName>
    </submittedName>
</protein>
<evidence type="ECO:0000313" key="2">
    <source>
        <dbReference type="Proteomes" id="UP000046395"/>
    </source>
</evidence>
<evidence type="ECO:0000313" key="3">
    <source>
        <dbReference type="WBParaSite" id="TMUE_0000002039.1"/>
    </source>
</evidence>
<dbReference type="PANTHER" id="PTHR19303">
    <property type="entry name" value="TRANSPOSON"/>
    <property type="match status" value="1"/>
</dbReference>
<accession>A0A5S6Q4F3</accession>
<sequence>MASNDPHPTSLGLCLPDPFRASDVRLIPQFDGSPSQSVTEWFEKLELVCRLRKVEDVACVVPLRLSGGVFAVYLQLPDEDKKSVVKVKAALLAAFAMDTFAAYDEFSCRKLRNGESPDVFLADLWRLASLFGGIPEKAMMCAFVAGLPESFKHKLYLVMSVQRLCRAYAWVQRRPGRQRTLGSADAMNALRCGYQKKAWMNVEAFKDWFKTIFIPEVKRHQSSIGKTGKVLLLVDNTPAHPSVQQLDEVDELVTIKFLPPNVTPLIQPMDQGVIQTSKRHYRKQLLRQLLLANEIR</sequence>
<proteinExistence type="predicted"/>
<dbReference type="PANTHER" id="PTHR19303:SF73">
    <property type="entry name" value="PROTEIN PDC2"/>
    <property type="match status" value="1"/>
</dbReference>
<feature type="domain" description="DDE-1" evidence="1">
    <location>
        <begin position="193"/>
        <end position="294"/>
    </location>
</feature>
<evidence type="ECO:0000259" key="1">
    <source>
        <dbReference type="Pfam" id="PF03184"/>
    </source>
</evidence>
<dbReference type="GO" id="GO:0003677">
    <property type="term" value="F:DNA binding"/>
    <property type="evidence" value="ECO:0007669"/>
    <property type="project" value="TreeGrafter"/>
</dbReference>
<dbReference type="InterPro" id="IPR050863">
    <property type="entry name" value="CenT-Element_Derived"/>
</dbReference>
<organism evidence="2 3">
    <name type="scientific">Trichuris muris</name>
    <name type="common">Mouse whipworm</name>
    <dbReference type="NCBI Taxonomy" id="70415"/>
    <lineage>
        <taxon>Eukaryota</taxon>
        <taxon>Metazoa</taxon>
        <taxon>Ecdysozoa</taxon>
        <taxon>Nematoda</taxon>
        <taxon>Enoplea</taxon>
        <taxon>Dorylaimia</taxon>
        <taxon>Trichinellida</taxon>
        <taxon>Trichuridae</taxon>
        <taxon>Trichuris</taxon>
    </lineage>
</organism>
<dbReference type="Proteomes" id="UP000046395">
    <property type="component" value="Unassembled WGS sequence"/>
</dbReference>
<name>A0A5S6Q4F3_TRIMR</name>
<dbReference type="GO" id="GO:0005634">
    <property type="term" value="C:nucleus"/>
    <property type="evidence" value="ECO:0007669"/>
    <property type="project" value="TreeGrafter"/>
</dbReference>
<dbReference type="Pfam" id="PF03184">
    <property type="entry name" value="DDE_1"/>
    <property type="match status" value="1"/>
</dbReference>
<dbReference type="InterPro" id="IPR004875">
    <property type="entry name" value="DDE_SF_endonuclease_dom"/>
</dbReference>
<dbReference type="AlphaFoldDB" id="A0A5S6Q4F3"/>